<dbReference type="EMBL" id="BQNB010016016">
    <property type="protein sequence ID" value="GJT46807.1"/>
    <property type="molecule type" value="Genomic_DNA"/>
</dbReference>
<accession>A0ABQ5E7F8</accession>
<evidence type="ECO:0000256" key="7">
    <source>
        <dbReference type="SAM" id="Phobius"/>
    </source>
</evidence>
<keyword evidence="6 7" id="KW-0472">Membrane</keyword>
<sequence length="163" mass="18250">MVNGLWCEEPSAIKVEMVRHYKILFTEGASLRPIFCCDRVERISSDDVMALEKEFSEGEIVEAIRGCEGGWGIKLQFTFSVFNAPMVFFDSTSVGRILTRASSDLSVDFDIPFSFAYVIASSIELIAMIFIMASVTWQVLIVATFRLVAAKYAQTMTLPNVHL</sequence>
<dbReference type="Pfam" id="PF00664">
    <property type="entry name" value="ABC_membrane"/>
    <property type="match status" value="1"/>
</dbReference>
<keyword evidence="1" id="KW-0813">Transport</keyword>
<keyword evidence="2 7" id="KW-0812">Transmembrane</keyword>
<name>A0ABQ5E7F8_9ASTR</name>
<evidence type="ECO:0000256" key="1">
    <source>
        <dbReference type="ARBA" id="ARBA00022448"/>
    </source>
</evidence>
<keyword evidence="10" id="KW-1185">Reference proteome</keyword>
<evidence type="ECO:0000256" key="2">
    <source>
        <dbReference type="ARBA" id="ARBA00022692"/>
    </source>
</evidence>
<dbReference type="Gene3D" id="1.20.1560.10">
    <property type="entry name" value="ABC transporter type 1, transmembrane domain"/>
    <property type="match status" value="1"/>
</dbReference>
<feature type="domain" description="ABC transmembrane type-1" evidence="8">
    <location>
        <begin position="80"/>
        <end position="143"/>
    </location>
</feature>
<reference evidence="9" key="2">
    <citation type="submission" date="2022-01" db="EMBL/GenBank/DDBJ databases">
        <authorList>
            <person name="Yamashiro T."/>
            <person name="Shiraishi A."/>
            <person name="Satake H."/>
            <person name="Nakayama K."/>
        </authorList>
    </citation>
    <scope>NUCLEOTIDE SEQUENCE</scope>
</reference>
<evidence type="ECO:0000259" key="8">
    <source>
        <dbReference type="PROSITE" id="PS50929"/>
    </source>
</evidence>
<dbReference type="InterPro" id="IPR011527">
    <property type="entry name" value="ABC1_TM_dom"/>
</dbReference>
<keyword evidence="5 7" id="KW-1133">Transmembrane helix</keyword>
<evidence type="ECO:0000256" key="4">
    <source>
        <dbReference type="ARBA" id="ARBA00022840"/>
    </source>
</evidence>
<organism evidence="9 10">
    <name type="scientific">Tanacetum coccineum</name>
    <dbReference type="NCBI Taxonomy" id="301880"/>
    <lineage>
        <taxon>Eukaryota</taxon>
        <taxon>Viridiplantae</taxon>
        <taxon>Streptophyta</taxon>
        <taxon>Embryophyta</taxon>
        <taxon>Tracheophyta</taxon>
        <taxon>Spermatophyta</taxon>
        <taxon>Magnoliopsida</taxon>
        <taxon>eudicotyledons</taxon>
        <taxon>Gunneridae</taxon>
        <taxon>Pentapetalae</taxon>
        <taxon>asterids</taxon>
        <taxon>campanulids</taxon>
        <taxon>Asterales</taxon>
        <taxon>Asteraceae</taxon>
        <taxon>Asteroideae</taxon>
        <taxon>Anthemideae</taxon>
        <taxon>Anthemidinae</taxon>
        <taxon>Tanacetum</taxon>
    </lineage>
</organism>
<dbReference type="Proteomes" id="UP001151760">
    <property type="component" value="Unassembled WGS sequence"/>
</dbReference>
<reference evidence="9" key="1">
    <citation type="journal article" date="2022" name="Int. J. Mol. Sci.">
        <title>Draft Genome of Tanacetum Coccineum: Genomic Comparison of Closely Related Tanacetum-Family Plants.</title>
        <authorList>
            <person name="Yamashiro T."/>
            <person name="Shiraishi A."/>
            <person name="Nakayama K."/>
            <person name="Satake H."/>
        </authorList>
    </citation>
    <scope>NUCLEOTIDE SEQUENCE</scope>
</reference>
<proteinExistence type="predicted"/>
<dbReference type="SUPFAM" id="SSF90123">
    <property type="entry name" value="ABC transporter transmembrane region"/>
    <property type="match status" value="1"/>
</dbReference>
<evidence type="ECO:0000256" key="5">
    <source>
        <dbReference type="ARBA" id="ARBA00022989"/>
    </source>
</evidence>
<keyword evidence="4" id="KW-0067">ATP-binding</keyword>
<dbReference type="InterPro" id="IPR036640">
    <property type="entry name" value="ABC1_TM_sf"/>
</dbReference>
<dbReference type="InterPro" id="IPR050173">
    <property type="entry name" value="ABC_transporter_C-like"/>
</dbReference>
<evidence type="ECO:0000256" key="3">
    <source>
        <dbReference type="ARBA" id="ARBA00022741"/>
    </source>
</evidence>
<dbReference type="PROSITE" id="PS50929">
    <property type="entry name" value="ABC_TM1F"/>
    <property type="match status" value="1"/>
</dbReference>
<feature type="transmembrane region" description="Helical" evidence="7">
    <location>
        <begin position="125"/>
        <end position="148"/>
    </location>
</feature>
<gene>
    <name evidence="9" type="ORF">Tco_0955522</name>
</gene>
<dbReference type="PANTHER" id="PTHR24223">
    <property type="entry name" value="ATP-BINDING CASSETTE SUB-FAMILY C"/>
    <property type="match status" value="1"/>
</dbReference>
<dbReference type="PANTHER" id="PTHR24223:SF430">
    <property type="entry name" value="ABC-TYPE XENOBIOTIC TRANSPORTER"/>
    <property type="match status" value="1"/>
</dbReference>
<keyword evidence="3" id="KW-0547">Nucleotide-binding</keyword>
<evidence type="ECO:0000313" key="9">
    <source>
        <dbReference type="EMBL" id="GJT46807.1"/>
    </source>
</evidence>
<comment type="caution">
    <text evidence="9">The sequence shown here is derived from an EMBL/GenBank/DDBJ whole genome shotgun (WGS) entry which is preliminary data.</text>
</comment>
<protein>
    <submittedName>
        <fullName evidence="9">ABC transporter C family member 8-like protein isoform X1</fullName>
    </submittedName>
</protein>
<evidence type="ECO:0000256" key="6">
    <source>
        <dbReference type="ARBA" id="ARBA00023136"/>
    </source>
</evidence>
<evidence type="ECO:0000313" key="10">
    <source>
        <dbReference type="Proteomes" id="UP001151760"/>
    </source>
</evidence>